<dbReference type="RefSeq" id="WP_204022263.1">
    <property type="nucleotide sequence ID" value="NZ_BOOW01000008.1"/>
</dbReference>
<keyword evidence="2" id="KW-1185">Reference proteome</keyword>
<gene>
    <name evidence="1" type="ORF">Ssi02_13880</name>
</gene>
<comment type="caution">
    <text evidence="1">The sequence shown here is derived from an EMBL/GenBank/DDBJ whole genome shotgun (WGS) entry which is preliminary data.</text>
</comment>
<accession>A0A919V6M5</accession>
<organism evidence="1 2">
    <name type="scientific">Sinosporangium siamense</name>
    <dbReference type="NCBI Taxonomy" id="1367973"/>
    <lineage>
        <taxon>Bacteria</taxon>
        <taxon>Bacillati</taxon>
        <taxon>Actinomycetota</taxon>
        <taxon>Actinomycetes</taxon>
        <taxon>Streptosporangiales</taxon>
        <taxon>Streptosporangiaceae</taxon>
        <taxon>Sinosporangium</taxon>
    </lineage>
</organism>
<protein>
    <submittedName>
        <fullName evidence="1">Uncharacterized protein</fullName>
    </submittedName>
</protein>
<name>A0A919V6M5_9ACTN</name>
<reference evidence="1" key="1">
    <citation type="submission" date="2021-01" db="EMBL/GenBank/DDBJ databases">
        <title>Whole genome shotgun sequence of Sinosporangium siamense NBRC 109515.</title>
        <authorList>
            <person name="Komaki H."/>
            <person name="Tamura T."/>
        </authorList>
    </citation>
    <scope>NUCLEOTIDE SEQUENCE</scope>
    <source>
        <strain evidence="1">NBRC 109515</strain>
    </source>
</reference>
<evidence type="ECO:0000313" key="2">
    <source>
        <dbReference type="Proteomes" id="UP000606172"/>
    </source>
</evidence>
<dbReference type="AlphaFoldDB" id="A0A919V6M5"/>
<proteinExistence type="predicted"/>
<evidence type="ECO:0000313" key="1">
    <source>
        <dbReference type="EMBL" id="GII91157.1"/>
    </source>
</evidence>
<dbReference type="EMBL" id="BOOW01000008">
    <property type="protein sequence ID" value="GII91157.1"/>
    <property type="molecule type" value="Genomic_DNA"/>
</dbReference>
<dbReference type="Proteomes" id="UP000606172">
    <property type="component" value="Unassembled WGS sequence"/>
</dbReference>
<sequence length="67" mass="7275">MSARRSTSARLASALSAVVLAVRVRGILAADRCAGRDADSALRGWSADFANWCLRPACPVCWGRLWR</sequence>